<name>A0A6M3JIW4_9ZZZZ</name>
<evidence type="ECO:0000313" key="1">
    <source>
        <dbReference type="EMBL" id="QJA69756.1"/>
    </source>
</evidence>
<gene>
    <name evidence="1" type="ORF">MM415A04320_0004</name>
</gene>
<protein>
    <submittedName>
        <fullName evidence="1">Uncharacterized protein</fullName>
    </submittedName>
</protein>
<accession>A0A6M3JIW4</accession>
<organism evidence="1">
    <name type="scientific">viral metagenome</name>
    <dbReference type="NCBI Taxonomy" id="1070528"/>
    <lineage>
        <taxon>unclassified sequences</taxon>
        <taxon>metagenomes</taxon>
        <taxon>organismal metagenomes</taxon>
    </lineage>
</organism>
<dbReference type="EMBL" id="MT141734">
    <property type="protein sequence ID" value="QJA69756.1"/>
    <property type="molecule type" value="Genomic_DNA"/>
</dbReference>
<dbReference type="AlphaFoldDB" id="A0A6M3JIW4"/>
<reference evidence="1" key="1">
    <citation type="submission" date="2020-03" db="EMBL/GenBank/DDBJ databases">
        <title>The deep terrestrial virosphere.</title>
        <authorList>
            <person name="Holmfeldt K."/>
            <person name="Nilsson E."/>
            <person name="Simone D."/>
            <person name="Lopez-Fernandez M."/>
            <person name="Wu X."/>
            <person name="de Brujin I."/>
            <person name="Lundin D."/>
            <person name="Andersson A."/>
            <person name="Bertilsson S."/>
            <person name="Dopson M."/>
        </authorList>
    </citation>
    <scope>NUCLEOTIDE SEQUENCE</scope>
    <source>
        <strain evidence="1">MM415A04320</strain>
    </source>
</reference>
<sequence length="71" mass="7989">MTSLPQFARFYMVCRKPSGPMSKTEPRQRYSHLSDAREAAHTLAAQNDAPFLILESIEIIRPGDATEGRLL</sequence>
<proteinExistence type="predicted"/>